<dbReference type="GO" id="GO:0120147">
    <property type="term" value="F:formylglycine-generating oxidase activity"/>
    <property type="evidence" value="ECO:0007669"/>
    <property type="project" value="TreeGrafter"/>
</dbReference>
<feature type="domain" description="Sulfatase-modifying factor enzyme-like" evidence="2">
    <location>
        <begin position="1"/>
        <end position="242"/>
    </location>
</feature>
<dbReference type="Pfam" id="PF03781">
    <property type="entry name" value="FGE-sulfatase"/>
    <property type="match status" value="1"/>
</dbReference>
<dbReference type="OrthoDB" id="659at2759"/>
<gene>
    <name evidence="3" type="ORF">OSB1V03_LOCUS13239</name>
</gene>
<proteinExistence type="inferred from homology"/>
<dbReference type="InterPro" id="IPR051043">
    <property type="entry name" value="Sulfatase_Mod_Factor_Kinase"/>
</dbReference>
<organism evidence="3">
    <name type="scientific">Medioppia subpectinata</name>
    <dbReference type="NCBI Taxonomy" id="1979941"/>
    <lineage>
        <taxon>Eukaryota</taxon>
        <taxon>Metazoa</taxon>
        <taxon>Ecdysozoa</taxon>
        <taxon>Arthropoda</taxon>
        <taxon>Chelicerata</taxon>
        <taxon>Arachnida</taxon>
        <taxon>Acari</taxon>
        <taxon>Acariformes</taxon>
        <taxon>Sarcoptiformes</taxon>
        <taxon>Oribatida</taxon>
        <taxon>Brachypylina</taxon>
        <taxon>Oppioidea</taxon>
        <taxon>Oppiidae</taxon>
        <taxon>Medioppia</taxon>
    </lineage>
</organism>
<evidence type="ECO:0000259" key="2">
    <source>
        <dbReference type="Pfam" id="PF03781"/>
    </source>
</evidence>
<dbReference type="PANTHER" id="PTHR23150:SF19">
    <property type="entry name" value="FORMYLGLYCINE-GENERATING ENZYME"/>
    <property type="match status" value="1"/>
</dbReference>
<dbReference type="PANTHER" id="PTHR23150">
    <property type="entry name" value="SULFATASE MODIFYING FACTOR 1, 2"/>
    <property type="match status" value="1"/>
</dbReference>
<dbReference type="InterPro" id="IPR016187">
    <property type="entry name" value="CTDL_fold"/>
</dbReference>
<evidence type="ECO:0000256" key="1">
    <source>
        <dbReference type="ARBA" id="ARBA00005310"/>
    </source>
</evidence>
<dbReference type="EMBL" id="OC866211">
    <property type="protein sequence ID" value="CAD7632838.1"/>
    <property type="molecule type" value="Genomic_DNA"/>
</dbReference>
<dbReference type="GO" id="GO:0005783">
    <property type="term" value="C:endoplasmic reticulum"/>
    <property type="evidence" value="ECO:0007669"/>
    <property type="project" value="TreeGrafter"/>
</dbReference>
<dbReference type="SUPFAM" id="SSF56436">
    <property type="entry name" value="C-type lectin-like"/>
    <property type="match status" value="1"/>
</dbReference>
<comment type="similarity">
    <text evidence="1">Belongs to the sulfatase-modifying factor family.</text>
</comment>
<dbReference type="Gene3D" id="3.90.1580.10">
    <property type="entry name" value="paralog of FGE (formylglycine-generating enzyme)"/>
    <property type="match status" value="1"/>
</dbReference>
<dbReference type="Proteomes" id="UP000759131">
    <property type="component" value="Unassembled WGS sequence"/>
</dbReference>
<accession>A0A7R9L149</accession>
<evidence type="ECO:0000313" key="4">
    <source>
        <dbReference type="Proteomes" id="UP000759131"/>
    </source>
</evidence>
<dbReference type="EMBL" id="CAJPIZ010011636">
    <property type="protein sequence ID" value="CAG2113268.1"/>
    <property type="molecule type" value="Genomic_DNA"/>
</dbReference>
<dbReference type="InterPro" id="IPR005532">
    <property type="entry name" value="SUMF_dom"/>
</dbReference>
<dbReference type="InterPro" id="IPR042095">
    <property type="entry name" value="SUMF_sf"/>
</dbReference>
<protein>
    <recommendedName>
        <fullName evidence="2">Sulfatase-modifying factor enzyme-like domain-containing protein</fullName>
    </recommendedName>
</protein>
<sequence>MGTNEPVFVADGEGPARDVTVHDFYMDRTEVSNEAFKAFVDETNYVTEAEVFANSFVFEKMISEDVKQNITQAVKEAPWWLPVPNASWRAPEGIDSHINDRWDHPVIHVSWNDANRYCQWKGMRLPTEAEWEYACRAGLKNRLFPWGDDGFVGTAPVDSFPANKFGLKNIVGNVWEWTADWWTVKHSSEPSVNPKGPDSGTDRVKKGGSYMCHKSYCYRYRCVARSQNTPDSSAGNLGFRCAADYAKD</sequence>
<keyword evidence="4" id="KW-1185">Reference proteome</keyword>
<reference evidence="3" key="1">
    <citation type="submission" date="2020-11" db="EMBL/GenBank/DDBJ databases">
        <authorList>
            <person name="Tran Van P."/>
        </authorList>
    </citation>
    <scope>NUCLEOTIDE SEQUENCE</scope>
</reference>
<name>A0A7R9L149_9ACAR</name>
<evidence type="ECO:0000313" key="3">
    <source>
        <dbReference type="EMBL" id="CAD7632838.1"/>
    </source>
</evidence>
<dbReference type="AlphaFoldDB" id="A0A7R9L149"/>